<dbReference type="Pfam" id="PF23106">
    <property type="entry name" value="EGF_Teneurin"/>
    <property type="match status" value="1"/>
</dbReference>
<dbReference type="InterPro" id="IPR000742">
    <property type="entry name" value="EGF"/>
</dbReference>
<dbReference type="Pfam" id="PF07974">
    <property type="entry name" value="EGF_2"/>
    <property type="match status" value="1"/>
</dbReference>
<feature type="region of interest" description="Disordered" evidence="6">
    <location>
        <begin position="114"/>
        <end position="134"/>
    </location>
</feature>
<comment type="caution">
    <text evidence="9">The sequence shown here is derived from an EMBL/GenBank/DDBJ whole genome shotgun (WGS) entry which is preliminary data.</text>
</comment>
<organism evidence="9 10">
    <name type="scientific">Symbiochloris irregularis</name>
    <dbReference type="NCBI Taxonomy" id="706552"/>
    <lineage>
        <taxon>Eukaryota</taxon>
        <taxon>Viridiplantae</taxon>
        <taxon>Chlorophyta</taxon>
        <taxon>core chlorophytes</taxon>
        <taxon>Trebouxiophyceae</taxon>
        <taxon>Trebouxiales</taxon>
        <taxon>Trebouxiaceae</taxon>
        <taxon>Symbiochloris</taxon>
    </lineage>
</organism>
<dbReference type="GO" id="GO:0016757">
    <property type="term" value="F:glycosyltransferase activity"/>
    <property type="evidence" value="ECO:0007669"/>
    <property type="project" value="InterPro"/>
</dbReference>
<evidence type="ECO:0000256" key="5">
    <source>
        <dbReference type="PROSITE-ProRule" id="PRU00076"/>
    </source>
</evidence>
<evidence type="ECO:0000313" key="10">
    <source>
        <dbReference type="Proteomes" id="UP001465755"/>
    </source>
</evidence>
<accession>A0AAW1P725</accession>
<comment type="caution">
    <text evidence="5">Lacks conserved residue(s) required for the propagation of feature annotation.</text>
</comment>
<feature type="signal peptide" evidence="7">
    <location>
        <begin position="1"/>
        <end position="18"/>
    </location>
</feature>
<dbReference type="PROSITE" id="PS50026">
    <property type="entry name" value="EGF_3"/>
    <property type="match status" value="1"/>
</dbReference>
<proteinExistence type="inferred from homology"/>
<evidence type="ECO:0000313" key="9">
    <source>
        <dbReference type="EMBL" id="KAK9805311.1"/>
    </source>
</evidence>
<dbReference type="InterPro" id="IPR004263">
    <property type="entry name" value="Exostosin"/>
</dbReference>
<evidence type="ECO:0000256" key="6">
    <source>
        <dbReference type="SAM" id="MobiDB-lite"/>
    </source>
</evidence>
<keyword evidence="4 5" id="KW-1015">Disulfide bond</keyword>
<dbReference type="PANTHER" id="PTHR11062">
    <property type="entry name" value="EXOSTOSIN HEPARAN SULFATE GLYCOSYLTRANSFERASE -RELATED"/>
    <property type="match status" value="1"/>
</dbReference>
<dbReference type="Gene3D" id="2.10.25.10">
    <property type="entry name" value="Laminin"/>
    <property type="match status" value="1"/>
</dbReference>
<dbReference type="PROSITE" id="PS00022">
    <property type="entry name" value="EGF_1"/>
    <property type="match status" value="1"/>
</dbReference>
<dbReference type="InterPro" id="IPR013111">
    <property type="entry name" value="EGF_extracell"/>
</dbReference>
<sequence length="679" mass="76406">MNLWLICLFNVVVGLLLAMPERVLGLEHAESHGASEFSGGLPDMCAGTLGTWCQDYQAQKPFMSKAWSSSDWRCSDENCNNVGNCNRDIGICDCMAGWTGDDCKTRQLRPCTNKHRKSGFQPQGPPQNSSEPGWTASRCAGVCDDDRAICYCNGTLGRIPPAPGSPPGTPPLQLGRPMVLEECNPNKDDFGNPVAHGQRDPELLFGANGWCEAKQPQWQCPCVIEGRTGPTCDDPAEHTCNNQCSGHGRCNFGFCMCDEGFYGHDCARHVAGADLKLDLSQRPWLRDVTSDAAVEASRAQTRLRPLIYIYDLPSIYNTRMVEYRVNKGICFWRSFVEGNGTSITQWTYSIAPLLHEHLLQSPHRTLDPEQADFFYVPVYTSCFMHPIFMWADAPFWYGPDGPRVMHTARMLLEAKQWLQTHLPYWNRKGGKDHVWLVTHDEGSCWVPSEIRPSIILSHWGRRDVKHVSNTAFPADNYSSEYVHPEWSPNGWTNIIKGHACYDPDKDLIIPSFLGPSYIKQSPLLGFPARERKHLLFFRGNMGRGRAPHYSRGIRQRLHHLSQHHRWRDHHSIVIGPPEEAGQDGEYAVMLSSSRFCLVVPGDGFSPRAEDAILHGCVPVVIMDNVDPVFATALDWRNFSVRIAEDDLEHLPKILKAISQQQLETLQHGLSHSQQQSVLV</sequence>
<evidence type="ECO:0000256" key="7">
    <source>
        <dbReference type="SAM" id="SignalP"/>
    </source>
</evidence>
<evidence type="ECO:0000256" key="2">
    <source>
        <dbReference type="ARBA" id="ARBA00010271"/>
    </source>
</evidence>
<reference evidence="9 10" key="1">
    <citation type="journal article" date="2024" name="Nat. Commun.">
        <title>Phylogenomics reveals the evolutionary origins of lichenization in chlorophyte algae.</title>
        <authorList>
            <person name="Puginier C."/>
            <person name="Libourel C."/>
            <person name="Otte J."/>
            <person name="Skaloud P."/>
            <person name="Haon M."/>
            <person name="Grisel S."/>
            <person name="Petersen M."/>
            <person name="Berrin J.G."/>
            <person name="Delaux P.M."/>
            <person name="Dal Grande F."/>
            <person name="Keller J."/>
        </authorList>
    </citation>
    <scope>NUCLEOTIDE SEQUENCE [LARGE SCALE GENOMIC DNA]</scope>
    <source>
        <strain evidence="9 10">SAG 2036</strain>
    </source>
</reference>
<feature type="disulfide bond" evidence="5">
    <location>
        <begin position="94"/>
        <end position="103"/>
    </location>
</feature>
<keyword evidence="5" id="KW-0245">EGF-like domain</keyword>
<dbReference type="AlphaFoldDB" id="A0AAW1P725"/>
<gene>
    <name evidence="9" type="ORF">WJX73_000673</name>
</gene>
<dbReference type="PROSITE" id="PS01186">
    <property type="entry name" value="EGF_2"/>
    <property type="match status" value="2"/>
</dbReference>
<dbReference type="Pfam" id="PF03016">
    <property type="entry name" value="Exostosin_GT47"/>
    <property type="match status" value="1"/>
</dbReference>
<evidence type="ECO:0000256" key="1">
    <source>
        <dbReference type="ARBA" id="ARBA00004323"/>
    </source>
</evidence>
<comment type="similarity">
    <text evidence="2">Belongs to the glycosyltransferase 47 family.</text>
</comment>
<dbReference type="EMBL" id="JALJOQ010000044">
    <property type="protein sequence ID" value="KAK9805311.1"/>
    <property type="molecule type" value="Genomic_DNA"/>
</dbReference>
<comment type="subcellular location">
    <subcellularLocation>
        <location evidence="1">Golgi apparatus membrane</location>
        <topology evidence="1">Single-pass type II membrane protein</topology>
    </subcellularLocation>
</comment>
<feature type="domain" description="EGF-like" evidence="8">
    <location>
        <begin position="70"/>
        <end position="104"/>
    </location>
</feature>
<keyword evidence="3" id="KW-0333">Golgi apparatus</keyword>
<dbReference type="PANTHER" id="PTHR11062:SF268">
    <property type="entry name" value="FAMILY PROTEIN, PUTATIVE, EXPRESSED-RELATED"/>
    <property type="match status" value="1"/>
</dbReference>
<evidence type="ECO:0000256" key="3">
    <source>
        <dbReference type="ARBA" id="ARBA00023034"/>
    </source>
</evidence>
<protein>
    <recommendedName>
        <fullName evidence="8">EGF-like domain-containing protein</fullName>
    </recommendedName>
</protein>
<feature type="chain" id="PRO_5043418800" description="EGF-like domain-containing protein" evidence="7">
    <location>
        <begin position="19"/>
        <end position="679"/>
    </location>
</feature>
<name>A0AAW1P725_9CHLO</name>
<dbReference type="GO" id="GO:0000139">
    <property type="term" value="C:Golgi membrane"/>
    <property type="evidence" value="ECO:0007669"/>
    <property type="project" value="UniProtKB-SubCell"/>
</dbReference>
<evidence type="ECO:0000256" key="4">
    <source>
        <dbReference type="ARBA" id="ARBA00023157"/>
    </source>
</evidence>
<dbReference type="InterPro" id="IPR040911">
    <property type="entry name" value="Exostosin_GT47"/>
</dbReference>
<dbReference type="Proteomes" id="UP001465755">
    <property type="component" value="Unassembled WGS sequence"/>
</dbReference>
<evidence type="ECO:0000259" key="8">
    <source>
        <dbReference type="PROSITE" id="PS50026"/>
    </source>
</evidence>
<keyword evidence="7" id="KW-0732">Signal</keyword>
<keyword evidence="10" id="KW-1185">Reference proteome</keyword>